<dbReference type="Proteomes" id="UP000033140">
    <property type="component" value="Unassembled WGS sequence"/>
</dbReference>
<reference evidence="1 2" key="1">
    <citation type="journal article" date="2011" name="J. Gen. Appl. Microbiol.">
        <title>Draft genome sequencing of the enigmatic yeast Saitoella complicata.</title>
        <authorList>
            <person name="Nishida H."/>
            <person name="Hamamoto M."/>
            <person name="Sugiyama J."/>
        </authorList>
    </citation>
    <scope>NUCLEOTIDE SEQUENCE [LARGE SCALE GENOMIC DNA]</scope>
    <source>
        <strain evidence="1 2">NRRL Y-17804</strain>
    </source>
</reference>
<name>A0A0E9NHD2_SAICN</name>
<reference evidence="1 2" key="3">
    <citation type="journal article" date="2015" name="Genome Announc.">
        <title>Draft Genome Sequence of the Archiascomycetous Yeast Saitoella complicata.</title>
        <authorList>
            <person name="Yamauchi K."/>
            <person name="Kondo S."/>
            <person name="Hamamoto M."/>
            <person name="Takahashi Y."/>
            <person name="Ogura Y."/>
            <person name="Hayashi T."/>
            <person name="Nishida H."/>
        </authorList>
    </citation>
    <scope>NUCLEOTIDE SEQUENCE [LARGE SCALE GENOMIC DNA]</scope>
    <source>
        <strain evidence="1 2">NRRL Y-17804</strain>
    </source>
</reference>
<dbReference type="RefSeq" id="XP_019025307.1">
    <property type="nucleotide sequence ID" value="XM_019170100.1"/>
</dbReference>
<dbReference type="EMBL" id="BACD03000021">
    <property type="protein sequence ID" value="GAO49223.1"/>
    <property type="molecule type" value="Genomic_DNA"/>
</dbReference>
<evidence type="ECO:0000313" key="1">
    <source>
        <dbReference type="EMBL" id="GAO49223.1"/>
    </source>
</evidence>
<comment type="caution">
    <text evidence="1">The sequence shown here is derived from an EMBL/GenBank/DDBJ whole genome shotgun (WGS) entry which is preliminary data.</text>
</comment>
<dbReference type="AlphaFoldDB" id="A0A0E9NHD2"/>
<proteinExistence type="predicted"/>
<protein>
    <submittedName>
        <fullName evidence="1">Uncharacterized protein</fullName>
    </submittedName>
</protein>
<evidence type="ECO:0000313" key="2">
    <source>
        <dbReference type="Proteomes" id="UP000033140"/>
    </source>
</evidence>
<sequence length="316" mass="34397">MLRPARSIIASCRPLLSVQAAPRPFSRFASTAAAVEENTEVEADATQNTQTPKEQIQAIIDSMEGGVPPSRQKYEAILSICRSAGRPQYISVKQLFSKLWYAQLPFGHKTFDMFVSECSKNGRADVIMAMALQPHVFGLFHKFDEGSAVELLQGLKLRLALTRSDTARSNIVGDVIKLIASLPDLSRPAHSKDIQTNPFVLGAAVNVLATAAELSTEKDAILDKLRILLNELESVWGSENWVDETKSARRRAYAYAAEGLRKADAVLGGAPEAVKIAQELEAAAGEVKAVETYKAAFDKLRLEDLESDAPAAEDAQ</sequence>
<reference evidence="1 2" key="2">
    <citation type="journal article" date="2014" name="J. Gen. Appl. Microbiol.">
        <title>The early diverging ascomycetous budding yeast Saitoella complicata has three histone deacetylases belonging to the Clr6, Hos2, and Rpd3 lineages.</title>
        <authorList>
            <person name="Nishida H."/>
            <person name="Matsumoto T."/>
            <person name="Kondo S."/>
            <person name="Hamamoto M."/>
            <person name="Yoshikawa H."/>
        </authorList>
    </citation>
    <scope>NUCLEOTIDE SEQUENCE [LARGE SCALE GENOMIC DNA]</scope>
    <source>
        <strain evidence="1 2">NRRL Y-17804</strain>
    </source>
</reference>
<accession>A0A0E9NHD2</accession>
<organism evidence="1 2">
    <name type="scientific">Saitoella complicata (strain BCRC 22490 / CBS 7301 / JCM 7358 / NBRC 10748 / NRRL Y-17804)</name>
    <dbReference type="NCBI Taxonomy" id="698492"/>
    <lineage>
        <taxon>Eukaryota</taxon>
        <taxon>Fungi</taxon>
        <taxon>Dikarya</taxon>
        <taxon>Ascomycota</taxon>
        <taxon>Taphrinomycotina</taxon>
        <taxon>Taphrinomycotina incertae sedis</taxon>
        <taxon>Saitoella</taxon>
    </lineage>
</organism>
<gene>
    <name evidence="1" type="ORF">G7K_3379-t1</name>
</gene>
<keyword evidence="2" id="KW-1185">Reference proteome</keyword>